<feature type="coiled-coil region" evidence="1">
    <location>
        <begin position="126"/>
        <end position="153"/>
    </location>
</feature>
<dbReference type="AlphaFoldDB" id="A0AAX2AK27"/>
<dbReference type="KEGG" id="amyt:AMYT_0935"/>
<organism evidence="2 3">
    <name type="scientific">Malaciobacter mytili LMG 24559</name>
    <dbReference type="NCBI Taxonomy" id="1032238"/>
    <lineage>
        <taxon>Bacteria</taxon>
        <taxon>Pseudomonadati</taxon>
        <taxon>Campylobacterota</taxon>
        <taxon>Epsilonproteobacteria</taxon>
        <taxon>Campylobacterales</taxon>
        <taxon>Arcobacteraceae</taxon>
        <taxon>Malaciobacter</taxon>
    </lineage>
</organism>
<keyword evidence="3" id="KW-1185">Reference proteome</keyword>
<dbReference type="RefSeq" id="WP_114841392.1">
    <property type="nucleotide sequence ID" value="NZ_CP031219.1"/>
</dbReference>
<evidence type="ECO:0008006" key="4">
    <source>
        <dbReference type="Google" id="ProtNLM"/>
    </source>
</evidence>
<name>A0AAX2AK27_9BACT</name>
<reference evidence="2 3" key="1">
    <citation type="submission" date="2017-09" db="EMBL/GenBank/DDBJ databases">
        <title>Genomics of the genus Arcobacter.</title>
        <authorList>
            <person name="Perez-Cataluna A."/>
            <person name="Figueras M.J."/>
            <person name="Salas-Masso N."/>
        </authorList>
    </citation>
    <scope>NUCLEOTIDE SEQUENCE [LARGE SCALE GENOMIC DNA]</scope>
    <source>
        <strain evidence="2 3">CECT 7386</strain>
    </source>
</reference>
<keyword evidence="1" id="KW-0175">Coiled coil</keyword>
<sequence length="794" mass="93732">MLDDYNATAYLDLEEEDIAVTNIITKYKISSKNNSFLFDVEDDYKSLINYIGELFIKNQTLPDDIKNQLLHNINFRSFLIKNIIIKIDNIFFDKKTIVFKEIVTIINLLSFGKNFNIFENYISYNLDNLSSLFREYEEKLEKNQNIKEEFELLFAHYTLLIEIINVLCKINSSDVQRKKTINPIIEILTETINILKFKISLNEEKVNILNNILGKLLFYYAHIPYIDITNRKLFDVIDEFYFNFEKSIAGYQLSKNTSFGNSNELKEYKLFLNTISTLLSNMIYKLESEYEYNEYKDLALFKNILDLYEEVIVHTNIPKIKTIFELKKHLINNYIFIYSGNCEDSVDIIINDFFSNKQFDNSTIQIIYAITLYSDIKNDTLIEILRKFLSMEKFHNDYLEFYKLNICDVIINKLIRHNNFVLDEELSKILVDYINENSVASHLISIYTKVFLSLSLYYSNFNDFKSIELSKNYYAIYININGYNLLNNEYSSINRKILVNYGKNLIEELGIEVNGVKNDKFYTLGEKSVIKHITQNKINKKFYMNQKLSDLLTKILNEQNLDDEKINSYIEEFISKDIFYGLVFCAVDGLCKNKCEVLDLGYEIIQIPLFKQFTLKIAYSTVYKDVFQNIYLNTKEYIEKNVSNIIITYQKTIPMFFDKVTGLRNVNRLQKDFKELPNEFIFIEFYLHSIEELNTKFGYAKTNEIFKEYISKIEQITDLYRLSGPKLGIVLPSDFNYKELIMNIEKIVVLSYEEEIKFENTYAITWGNKNNILEKSACCIALARKDGKKSLELK</sequence>
<protein>
    <recommendedName>
        <fullName evidence="4">GGDEF domain-containing protein</fullName>
    </recommendedName>
</protein>
<accession>A0AAX2AK27</accession>
<gene>
    <name evidence="2" type="ORF">CP985_02230</name>
</gene>
<dbReference type="EMBL" id="NXID01000005">
    <property type="protein sequence ID" value="RXK16579.1"/>
    <property type="molecule type" value="Genomic_DNA"/>
</dbReference>
<evidence type="ECO:0000256" key="1">
    <source>
        <dbReference type="SAM" id="Coils"/>
    </source>
</evidence>
<proteinExistence type="predicted"/>
<comment type="caution">
    <text evidence="2">The sequence shown here is derived from an EMBL/GenBank/DDBJ whole genome shotgun (WGS) entry which is preliminary data.</text>
</comment>
<dbReference type="Proteomes" id="UP000290092">
    <property type="component" value="Unassembled WGS sequence"/>
</dbReference>
<evidence type="ECO:0000313" key="2">
    <source>
        <dbReference type="EMBL" id="RXK16579.1"/>
    </source>
</evidence>
<evidence type="ECO:0000313" key="3">
    <source>
        <dbReference type="Proteomes" id="UP000290092"/>
    </source>
</evidence>